<organism evidence="2 3">
    <name type="scientific">Grimontia sedimenti</name>
    <dbReference type="NCBI Taxonomy" id="2711294"/>
    <lineage>
        <taxon>Bacteria</taxon>
        <taxon>Pseudomonadati</taxon>
        <taxon>Pseudomonadota</taxon>
        <taxon>Gammaproteobacteria</taxon>
        <taxon>Vibrionales</taxon>
        <taxon>Vibrionaceae</taxon>
        <taxon>Grimontia</taxon>
    </lineage>
</organism>
<dbReference type="SUPFAM" id="SSF141072">
    <property type="entry name" value="CalX-like"/>
    <property type="match status" value="2"/>
</dbReference>
<gene>
    <name evidence="2" type="ORF">G5S52_00145</name>
</gene>
<keyword evidence="3" id="KW-1185">Reference proteome</keyword>
<accession>A0A6M1R6T3</accession>
<reference evidence="2 3" key="1">
    <citation type="submission" date="2020-02" db="EMBL/GenBank/DDBJ databases">
        <title>The draft genome of Grimontia sedimenta sp. nov., isolated from benthic sediments near coral reefs south of Kuwait.</title>
        <authorList>
            <person name="Mahmoud H.M."/>
            <person name="Jose L."/>
            <person name="Eapen S."/>
        </authorList>
    </citation>
    <scope>NUCLEOTIDE SEQUENCE [LARGE SCALE GENOMIC DNA]</scope>
    <source>
        <strain evidence="2 3">S25</strain>
    </source>
</reference>
<dbReference type="AlphaFoldDB" id="A0A6M1R6T3"/>
<keyword evidence="1" id="KW-0732">Signal</keyword>
<dbReference type="Proteomes" id="UP000473008">
    <property type="component" value="Unassembled WGS sequence"/>
</dbReference>
<evidence type="ECO:0000313" key="3">
    <source>
        <dbReference type="Proteomes" id="UP000473008"/>
    </source>
</evidence>
<protein>
    <submittedName>
        <fullName evidence="2">Uncharacterized protein</fullName>
    </submittedName>
</protein>
<feature type="chain" id="PRO_5026665775" evidence="1">
    <location>
        <begin position="24"/>
        <end position="575"/>
    </location>
</feature>
<proteinExistence type="predicted"/>
<name>A0A6M1R6T3_9GAMM</name>
<evidence type="ECO:0000313" key="2">
    <source>
        <dbReference type="EMBL" id="NGN96114.1"/>
    </source>
</evidence>
<dbReference type="RefSeq" id="WP_165011275.1">
    <property type="nucleotide sequence ID" value="NZ_JAALDL010000001.1"/>
</dbReference>
<dbReference type="EMBL" id="JAALDL010000001">
    <property type="protein sequence ID" value="NGN96114.1"/>
    <property type="molecule type" value="Genomic_DNA"/>
</dbReference>
<dbReference type="Gene3D" id="2.60.40.2030">
    <property type="match status" value="2"/>
</dbReference>
<comment type="caution">
    <text evidence="2">The sequence shown here is derived from an EMBL/GenBank/DDBJ whole genome shotgun (WGS) entry which is preliminary data.</text>
</comment>
<sequence>MNKKYLSSLIVVSSMFASAASYAQCFGNVYSMNAGRGHVGALIDIKESASFSGSNYSQDAATRALIHSKALFSSSAMAYDKNTDRIYYASVPAPITYYMENAETFFTEEELKNLDFHAQRTTPSTLAYFDVATQKHVEVATTKFSIYRMAFHPETGELYASDARRLFKVAPDTGEVTEIGLFPFNTRAGGFTTWGDFEFYNNELLYVTSGRTFTVNLSNADLTLKAFHFVDFVTSVTTDQNGQLIMAAKNQNVTGNINSNQLWRLKPETGEKVQIGLFPTRISAMATVTSEQHACYEPTVFSSDELTGLDGLTVNNEPLFEGGLATLSFSLAEEANEDTTVNLSFAGSAEIAKDYQTAIKLASSNETVATIASDGSATFTIPAGTKDISLTIETVLDSRTEGNETLTVDAWVKSNKSDLQQGTVTITEVDPTLEISSITIDGSAPESGIFYGTRVTLNKAVSVDTPTFRFLAGAGETSTATEDVDFADHFGDFMFFDANNQLISKSVHFLLDGPNGQRGNPSVITLPAGTKSIVVGIGIFSDTVREGNETFNVIAALKHGFTDLQSAVVTIQDDD</sequence>
<dbReference type="SUPFAM" id="SSF63825">
    <property type="entry name" value="YWTD domain"/>
    <property type="match status" value="1"/>
</dbReference>
<evidence type="ECO:0000256" key="1">
    <source>
        <dbReference type="SAM" id="SignalP"/>
    </source>
</evidence>
<feature type="signal peptide" evidence="1">
    <location>
        <begin position="1"/>
        <end position="23"/>
    </location>
</feature>
<dbReference type="InterPro" id="IPR038081">
    <property type="entry name" value="CalX-like_sf"/>
</dbReference>